<dbReference type="NCBIfam" id="NF033415">
    <property type="entry name" value="thiovirid_RiPP"/>
    <property type="match status" value="1"/>
</dbReference>
<evidence type="ECO:0000313" key="2">
    <source>
        <dbReference type="Proteomes" id="UP000199696"/>
    </source>
</evidence>
<gene>
    <name evidence="1" type="ORF">GA0070604_2279</name>
</gene>
<dbReference type="AlphaFoldDB" id="A0A1C6UAZ4"/>
<reference evidence="2" key="1">
    <citation type="submission" date="2016-06" db="EMBL/GenBank/DDBJ databases">
        <authorList>
            <person name="Varghese N."/>
            <person name="Submissions Spin"/>
        </authorList>
    </citation>
    <scope>NUCLEOTIDE SEQUENCE [LARGE SCALE GENOMIC DNA]</scope>
    <source>
        <strain evidence="2">DSM 44814</strain>
    </source>
</reference>
<dbReference type="EMBL" id="FMHY01000002">
    <property type="protein sequence ID" value="SCL51081.1"/>
    <property type="molecule type" value="Genomic_DNA"/>
</dbReference>
<dbReference type="Proteomes" id="UP000199696">
    <property type="component" value="Unassembled WGS sequence"/>
</dbReference>
<name>A0A1C6UAZ4_9ACTN</name>
<keyword evidence="2" id="KW-1185">Reference proteome</keyword>
<sequence length="75" mass="7884">MTAPAQNIEELISQIQADESNTAAAVDSIDASFSELAGVSSEELQKFLEEQVGMNPDEGVQGTFVSVVVTPATHC</sequence>
<evidence type="ECO:0000313" key="1">
    <source>
        <dbReference type="EMBL" id="SCL51081.1"/>
    </source>
</evidence>
<protein>
    <submittedName>
        <fullName evidence="1">Uncharacterized protein</fullName>
    </submittedName>
</protein>
<dbReference type="RefSeq" id="WP_091117924.1">
    <property type="nucleotide sequence ID" value="NZ_FMHY01000002.1"/>
</dbReference>
<accession>A0A1C6UAZ4</accession>
<organism evidence="1 2">
    <name type="scientific">Micromonospora eburnea</name>
    <dbReference type="NCBI Taxonomy" id="227316"/>
    <lineage>
        <taxon>Bacteria</taxon>
        <taxon>Bacillati</taxon>
        <taxon>Actinomycetota</taxon>
        <taxon>Actinomycetes</taxon>
        <taxon>Micromonosporales</taxon>
        <taxon>Micromonosporaceae</taxon>
        <taxon>Micromonospora</taxon>
    </lineage>
</organism>
<proteinExistence type="predicted"/>